<dbReference type="PRINTS" id="PR01441">
    <property type="entry name" value="CELLSNTHASEC"/>
</dbReference>
<dbReference type="PANTHER" id="PTHR45586:SF1">
    <property type="entry name" value="LIPOPOLYSACCHARIDE ASSEMBLY PROTEIN B"/>
    <property type="match status" value="1"/>
</dbReference>
<evidence type="ECO:0000256" key="3">
    <source>
        <dbReference type="ARBA" id="ARBA00022729"/>
    </source>
</evidence>
<name>A0A097QZ42_HAFAL</name>
<evidence type="ECO:0000313" key="10">
    <source>
        <dbReference type="Proteomes" id="UP000029986"/>
    </source>
</evidence>
<dbReference type="Gene3D" id="1.25.40.10">
    <property type="entry name" value="Tetratricopeptide repeat domain"/>
    <property type="match status" value="4"/>
</dbReference>
<feature type="signal peptide" evidence="7">
    <location>
        <begin position="1"/>
        <end position="29"/>
    </location>
</feature>
<evidence type="ECO:0000259" key="8">
    <source>
        <dbReference type="Pfam" id="PF05420"/>
    </source>
</evidence>
<keyword evidence="6" id="KW-0135">Cellulose biosynthesis</keyword>
<comment type="function">
    <text evidence="1">Required for maximal bacterial cellulose synthesis.</text>
</comment>
<keyword evidence="4" id="KW-0677">Repeat</keyword>
<dbReference type="PANTHER" id="PTHR45586">
    <property type="entry name" value="TPR REPEAT-CONTAINING PROTEIN PA4667"/>
    <property type="match status" value="1"/>
</dbReference>
<dbReference type="UniPathway" id="UPA00694"/>
<dbReference type="Pfam" id="PF14559">
    <property type="entry name" value="TPR_19"/>
    <property type="match status" value="3"/>
</dbReference>
<dbReference type="eggNOG" id="COG0457">
    <property type="taxonomic scope" value="Bacteria"/>
</dbReference>
<dbReference type="eggNOG" id="COG3118">
    <property type="taxonomic scope" value="Bacteria"/>
</dbReference>
<evidence type="ECO:0000256" key="7">
    <source>
        <dbReference type="SAM" id="SignalP"/>
    </source>
</evidence>
<sequence length="1324" mass="144191">MKNNKARLPLQRLGLTGICLLSLPWLASAAGGENSAVLSQLFNQAQYWHERGHPDDAKSVLKKVLSVDPNNAEALYLLALYSLQQGNKTESSKWKQQLQQVSPDSGRLQDLDGETTAMKIAPAKLEDARRLARSGNPTGAAAAYEALFKEGMPVSSLENEYYQTLAAIPERREEAIQALQQRYQNAPNDRKTALALGQILTYQESSRRDGIAILSSLGASSPEADKALRQALLWLHPKAVDRELYEAYQQGHPDDAELAQHFSNNVTGNQVASGFDTVNKGDLKDASAEFQRVLDEDPHNSNAIGGLGIIAMRQGKFAQALNYLNRAAAEKGADSAKWQDLANKSQFYLKLDAAKDLARQSDWNGALAASEPLLSSSGDEKMAVALFRADILRRKGDLAGAEQAYRALSAGASTPDIQKSLYYVLKAENKSDEALELMKSMPASFQHQLAEQGPVSVDPLRHEATRAMQAGDTLQAERLLRQAMAKQPTNVWVRLDLARVLKKQGDTAQAEQVLTPALQSQTNDGIYVFALYQAENQHWDSAISQIDRIPRNHWNADIKALRRRAAFNQDLAQADSRLAQGDNAGAAALLLPLSQLDISSPSDAGHLAASLYQTGQTKQAVSVVQRNMRLGVKGSAGDYAQQIDVLNKAGLTQEADAWMSNPLVLSRSSATDIERLKSGTTIREVDRLREEGQYSRAWDLLIVKLHDDPNNTGLMLAMARVYQSGKMFNESRQIYQHILGRNSQNKEARIGAINLALAEGDNPQATQLLSQLPDDNTPEHLLLAARVARSNGDSRTALALLRKAKSQLQGLSDGTHGSNATINGLPIADNPFVDETPVSDAFRDDGQLPWQRQARTSSSANGQGAVKSTQTIVQVSKLLDEMREKLASWTESAVSLRSRDGESGLGALTETKTSLAFSTVPFWESRLKFSVTPVMLNAGSSSGQSNNRFGTGALQQATAAWKATQESLKASGESVDAANAARKALADKSAARIKACQDPTSASCEIAMREETDAQDAYNLAQQQIIQPKQYGPDDFTANSTGSQRRSGAEIALSLSGDNYQADIGTTPLGQDSNRLLGGLRWSPTIAGNTQMTMNVERRAVTDSLLSYVGAKDKYSGKSWGAVTKTGGGVSLSYDDGQAGAYGGASYYQYQGNNVADNSAVIGNAGIYFRPLHLDDRELKVGVNADYMNFSKNLSNFSFGQGGYFSPQDYISISLPIEYSRNAGNWDYKLSGSVGYQSYSQKQSDYFPTRPDWQNNLDWLVDEGYGRESHYAAKNSTGVSYNTKLQGNYKFSPQLSVGGQVGYDTVGEYSEATAQLYFKYLLDN</sequence>
<protein>
    <recommendedName>
        <fullName evidence="8">Cellulose synthase operon C C-terminal domain-containing protein</fullName>
    </recommendedName>
</protein>
<evidence type="ECO:0000256" key="2">
    <source>
        <dbReference type="ARBA" id="ARBA00005186"/>
    </source>
</evidence>
<reference evidence="9 10" key="1">
    <citation type="journal article" date="2014" name="Gut Pathog.">
        <title>Gene clusters of Hafnia alvei strain FB1 important in survival and pathogenesis: a draft genome perspective.</title>
        <authorList>
            <person name="Tan J.Y."/>
            <person name="Yin W.F."/>
            <person name="Chan K.G."/>
        </authorList>
    </citation>
    <scope>NUCLEOTIDE SEQUENCE [LARGE SCALE GENOMIC DNA]</scope>
    <source>
        <strain evidence="9 10">FB1</strain>
    </source>
</reference>
<evidence type="ECO:0000256" key="6">
    <source>
        <dbReference type="ARBA" id="ARBA00022916"/>
    </source>
</evidence>
<dbReference type="Proteomes" id="UP000029986">
    <property type="component" value="Chromosome"/>
</dbReference>
<keyword evidence="3 7" id="KW-0732">Signal</keyword>
<dbReference type="PATRIC" id="fig|1453496.5.peg.911"/>
<dbReference type="InterPro" id="IPR011990">
    <property type="entry name" value="TPR-like_helical_dom_sf"/>
</dbReference>
<dbReference type="Pfam" id="PF13432">
    <property type="entry name" value="TPR_16"/>
    <property type="match status" value="1"/>
</dbReference>
<dbReference type="GO" id="GO:0019867">
    <property type="term" value="C:outer membrane"/>
    <property type="evidence" value="ECO:0007669"/>
    <property type="project" value="InterPro"/>
</dbReference>
<dbReference type="SMART" id="SM00028">
    <property type="entry name" value="TPR"/>
    <property type="match status" value="7"/>
</dbReference>
<organism evidence="9 10">
    <name type="scientific">Hafnia alvei FB1</name>
    <dbReference type="NCBI Taxonomy" id="1453496"/>
    <lineage>
        <taxon>Bacteria</taxon>
        <taxon>Pseudomonadati</taxon>
        <taxon>Pseudomonadota</taxon>
        <taxon>Gammaproteobacteria</taxon>
        <taxon>Enterobacterales</taxon>
        <taxon>Hafniaceae</taxon>
        <taxon>Hafnia</taxon>
    </lineage>
</organism>
<dbReference type="GO" id="GO:0030244">
    <property type="term" value="P:cellulose biosynthetic process"/>
    <property type="evidence" value="ECO:0007669"/>
    <property type="project" value="UniProtKB-KW"/>
</dbReference>
<dbReference type="InterPro" id="IPR051012">
    <property type="entry name" value="CellSynth/LPSAsmb/PSIAsmb"/>
</dbReference>
<dbReference type="OrthoDB" id="174989at2"/>
<dbReference type="GO" id="GO:0006011">
    <property type="term" value="P:UDP-alpha-D-glucose metabolic process"/>
    <property type="evidence" value="ECO:0007669"/>
    <property type="project" value="InterPro"/>
</dbReference>
<dbReference type="EMBL" id="CP009706">
    <property type="protein sequence ID" value="AIU71743.1"/>
    <property type="molecule type" value="Genomic_DNA"/>
</dbReference>
<feature type="domain" description="Cellulose synthase operon C C-terminal" evidence="8">
    <location>
        <begin position="1029"/>
        <end position="1322"/>
    </location>
</feature>
<dbReference type="InterPro" id="IPR019734">
    <property type="entry name" value="TPR_rpt"/>
</dbReference>
<accession>A0A097QZ42</accession>
<dbReference type="InterPro" id="IPR003921">
    <property type="entry name" value="Cell_synth_C"/>
</dbReference>
<evidence type="ECO:0000256" key="5">
    <source>
        <dbReference type="ARBA" id="ARBA00022803"/>
    </source>
</evidence>
<dbReference type="Pfam" id="PF05420">
    <property type="entry name" value="BCSC_C"/>
    <property type="match status" value="1"/>
</dbReference>
<dbReference type="KEGG" id="hav:AT03_04570"/>
<dbReference type="HOGENOM" id="CLU_001631_1_0_6"/>
<feature type="chain" id="PRO_5001937628" description="Cellulose synthase operon C C-terminal domain-containing protein" evidence="7">
    <location>
        <begin position="30"/>
        <end position="1324"/>
    </location>
</feature>
<evidence type="ECO:0000256" key="1">
    <source>
        <dbReference type="ARBA" id="ARBA00003476"/>
    </source>
</evidence>
<dbReference type="RefSeq" id="WP_025801600.1">
    <property type="nucleotide sequence ID" value="NZ_CP009706.1"/>
</dbReference>
<evidence type="ECO:0000313" key="9">
    <source>
        <dbReference type="EMBL" id="AIU71743.1"/>
    </source>
</evidence>
<keyword evidence="10" id="KW-1185">Reference proteome</keyword>
<proteinExistence type="predicted"/>
<dbReference type="InterPro" id="IPR008410">
    <property type="entry name" value="BCSC_C"/>
</dbReference>
<comment type="pathway">
    <text evidence="2">Glycan metabolism; bacterial cellulose biosynthesis.</text>
</comment>
<evidence type="ECO:0000256" key="4">
    <source>
        <dbReference type="ARBA" id="ARBA00022737"/>
    </source>
</evidence>
<dbReference type="SUPFAM" id="SSF48452">
    <property type="entry name" value="TPR-like"/>
    <property type="match status" value="3"/>
</dbReference>
<keyword evidence="5" id="KW-0802">TPR repeat</keyword>
<gene>
    <name evidence="9" type="ORF">AT03_04570</name>
</gene>